<gene>
    <name evidence="2" type="ORF">SAMN05216421_1730</name>
</gene>
<name>A0A1H1T418_9GAMM</name>
<dbReference type="AlphaFoldDB" id="A0A1H1T418"/>
<accession>A0A1H1T418</accession>
<dbReference type="Pfam" id="PF05235">
    <property type="entry name" value="CHAD"/>
    <property type="match status" value="1"/>
</dbReference>
<dbReference type="PANTHER" id="PTHR39339:SF1">
    <property type="entry name" value="CHAD DOMAIN-CONTAINING PROTEIN"/>
    <property type="match status" value="1"/>
</dbReference>
<dbReference type="Gene3D" id="1.40.20.10">
    <property type="entry name" value="CHAD domain"/>
    <property type="match status" value="1"/>
</dbReference>
<dbReference type="Proteomes" id="UP000243207">
    <property type="component" value="Chromosome I"/>
</dbReference>
<evidence type="ECO:0000313" key="3">
    <source>
        <dbReference type="Proteomes" id="UP000243207"/>
    </source>
</evidence>
<dbReference type="EMBL" id="LT629736">
    <property type="protein sequence ID" value="SDS54997.1"/>
    <property type="molecule type" value="Genomic_DNA"/>
</dbReference>
<dbReference type="InterPro" id="IPR038186">
    <property type="entry name" value="CHAD_dom_sf"/>
</dbReference>
<protein>
    <submittedName>
        <fullName evidence="2">CHAD domain-containing protein</fullName>
    </submittedName>
</protein>
<evidence type="ECO:0000313" key="2">
    <source>
        <dbReference type="EMBL" id="SDS54997.1"/>
    </source>
</evidence>
<feature type="domain" description="CHAD" evidence="1">
    <location>
        <begin position="8"/>
        <end position="294"/>
    </location>
</feature>
<dbReference type="InterPro" id="IPR007899">
    <property type="entry name" value="CHAD_dom"/>
</dbReference>
<reference evidence="3" key="1">
    <citation type="submission" date="2016-10" db="EMBL/GenBank/DDBJ databases">
        <authorList>
            <person name="Varghese N."/>
            <person name="Submissions S."/>
        </authorList>
    </citation>
    <scope>NUCLEOTIDE SEQUENCE [LARGE SCALE GENOMIC DNA]</scope>
    <source>
        <strain evidence="3">NRRL B-51270</strain>
    </source>
</reference>
<proteinExistence type="predicted"/>
<dbReference type="OrthoDB" id="9810907at2"/>
<dbReference type="PANTHER" id="PTHR39339">
    <property type="entry name" value="SLR1444 PROTEIN"/>
    <property type="match status" value="1"/>
</dbReference>
<dbReference type="RefSeq" id="WP_093393245.1">
    <property type="nucleotide sequence ID" value="NZ_LT629736.1"/>
</dbReference>
<evidence type="ECO:0000259" key="1">
    <source>
        <dbReference type="PROSITE" id="PS51708"/>
    </source>
</evidence>
<dbReference type="SMART" id="SM00880">
    <property type="entry name" value="CHAD"/>
    <property type="match status" value="1"/>
</dbReference>
<dbReference type="PROSITE" id="PS51708">
    <property type="entry name" value="CHAD"/>
    <property type="match status" value="1"/>
</dbReference>
<dbReference type="STRING" id="487184.SAMN05216421_1730"/>
<keyword evidence="3" id="KW-1185">Reference proteome</keyword>
<organism evidence="2 3">
    <name type="scientific">Halopseudomonas xinjiangensis</name>
    <dbReference type="NCBI Taxonomy" id="487184"/>
    <lineage>
        <taxon>Bacteria</taxon>
        <taxon>Pseudomonadati</taxon>
        <taxon>Pseudomonadota</taxon>
        <taxon>Gammaproteobacteria</taxon>
        <taxon>Pseudomonadales</taxon>
        <taxon>Pseudomonadaceae</taxon>
        <taxon>Halopseudomonas</taxon>
    </lineage>
</organism>
<sequence>MSYHLRPDRKAPKEILRVTRKRLGKARSSLTVTDGERAKGIHQARKRFKEIRAVLRLVRKPLGKKAFAAENQRIRDAARLLSSSRDVTAIVESWDALAATDTALFQRKPLRDVRKKLAARKPDQATRSEDEAIVEALAAVESLEQDMQQWKLATSGFDLYAHGLEKTYRDGRKALAIAEKDPSAHNLHEWRKRVKDHWYHTRLLLLGWPEQLKLRCALLKELSELLGDEHDLSMLCLLMQDQPDLFGDEALRESISIAIEKRREFLQNRALRLGRRLYAESSTALRKRWEKYWKLTRRERLSQTSST</sequence>